<evidence type="ECO:0008006" key="3">
    <source>
        <dbReference type="Google" id="ProtNLM"/>
    </source>
</evidence>
<accession>A0A923LRB3</accession>
<organism evidence="1 2">
    <name type="scientific">Roseburia zhanii</name>
    <dbReference type="NCBI Taxonomy" id="2763064"/>
    <lineage>
        <taxon>Bacteria</taxon>
        <taxon>Bacillati</taxon>
        <taxon>Bacillota</taxon>
        <taxon>Clostridia</taxon>
        <taxon>Lachnospirales</taxon>
        <taxon>Lachnospiraceae</taxon>
        <taxon>Roseburia</taxon>
    </lineage>
</organism>
<gene>
    <name evidence="1" type="ORF">H8S17_09690</name>
</gene>
<dbReference type="RefSeq" id="WP_186867193.1">
    <property type="nucleotide sequence ID" value="NZ_JACOPH010000007.1"/>
</dbReference>
<evidence type="ECO:0000313" key="2">
    <source>
        <dbReference type="Proteomes" id="UP000606720"/>
    </source>
</evidence>
<comment type="caution">
    <text evidence="1">The sequence shown here is derived from an EMBL/GenBank/DDBJ whole genome shotgun (WGS) entry which is preliminary data.</text>
</comment>
<dbReference type="AlphaFoldDB" id="A0A923LRB3"/>
<dbReference type="EMBL" id="JACOPH010000007">
    <property type="protein sequence ID" value="MBC5714478.1"/>
    <property type="molecule type" value="Genomic_DNA"/>
</dbReference>
<protein>
    <recommendedName>
        <fullName evidence="3">SHOCT domain-containing protein</fullName>
    </recommendedName>
</protein>
<evidence type="ECO:0000313" key="1">
    <source>
        <dbReference type="EMBL" id="MBC5714478.1"/>
    </source>
</evidence>
<name>A0A923LRB3_9FIRM</name>
<dbReference type="Proteomes" id="UP000606720">
    <property type="component" value="Unassembled WGS sequence"/>
</dbReference>
<sequence length="21" mass="2437">MDEGILTQEEFDAEKKRIIGN</sequence>
<proteinExistence type="predicted"/>
<reference evidence="1" key="1">
    <citation type="submission" date="2020-08" db="EMBL/GenBank/DDBJ databases">
        <title>Genome public.</title>
        <authorList>
            <person name="Liu C."/>
            <person name="Sun Q."/>
        </authorList>
    </citation>
    <scope>NUCLEOTIDE SEQUENCE</scope>
    <source>
        <strain evidence="1">BX1005</strain>
    </source>
</reference>
<keyword evidence="2" id="KW-1185">Reference proteome</keyword>